<evidence type="ECO:0000256" key="1">
    <source>
        <dbReference type="ARBA" id="ARBA00001974"/>
    </source>
</evidence>
<proteinExistence type="inferred from homology"/>
<dbReference type="InterPro" id="IPR006076">
    <property type="entry name" value="FAD-dep_OxRdtase"/>
</dbReference>
<dbReference type="Pfam" id="PF01266">
    <property type="entry name" value="DAO"/>
    <property type="match status" value="1"/>
</dbReference>
<dbReference type="RefSeq" id="WP_407030821.1">
    <property type="nucleotide sequence ID" value="NZ_JAQGEF010000006.1"/>
</dbReference>
<evidence type="ECO:0000256" key="2">
    <source>
        <dbReference type="ARBA" id="ARBA00009410"/>
    </source>
</evidence>
<keyword evidence="7" id="KW-1185">Reference proteome</keyword>
<dbReference type="PANTHER" id="PTHR13847:SF286">
    <property type="entry name" value="D-AMINO ACID DEHYDROGENASE"/>
    <property type="match status" value="1"/>
</dbReference>
<gene>
    <name evidence="6" type="ORF">O3P16_06720</name>
</gene>
<dbReference type="Proteomes" id="UP001210231">
    <property type="component" value="Unassembled WGS sequence"/>
</dbReference>
<keyword evidence="3" id="KW-0285">Flavoprotein</keyword>
<feature type="domain" description="FAD dependent oxidoreductase" evidence="5">
    <location>
        <begin position="6"/>
        <end position="334"/>
    </location>
</feature>
<dbReference type="Gene3D" id="3.50.50.60">
    <property type="entry name" value="FAD/NAD(P)-binding domain"/>
    <property type="match status" value="1"/>
</dbReference>
<keyword evidence="4" id="KW-0560">Oxidoreductase</keyword>
<name>A0ABT4UJT6_9BACT</name>
<dbReference type="SUPFAM" id="SSF51905">
    <property type="entry name" value="FAD/NAD(P)-binding domain"/>
    <property type="match status" value="1"/>
</dbReference>
<reference evidence="6 7" key="1">
    <citation type="submission" date="2022-12" db="EMBL/GenBank/DDBJ databases">
        <title>Chitinophagaceae gen. sp. nov., a new member of the family Chitinophagaceae, isolated from soil in a chemical factory.</title>
        <authorList>
            <person name="Ke Z."/>
        </authorList>
    </citation>
    <scope>NUCLEOTIDE SEQUENCE [LARGE SCALE GENOMIC DNA]</scope>
    <source>
        <strain evidence="6 7">LY-5</strain>
    </source>
</reference>
<organism evidence="6 7">
    <name type="scientific">Polluticaenibacter yanchengensis</name>
    <dbReference type="NCBI Taxonomy" id="3014562"/>
    <lineage>
        <taxon>Bacteria</taxon>
        <taxon>Pseudomonadati</taxon>
        <taxon>Bacteroidota</taxon>
        <taxon>Chitinophagia</taxon>
        <taxon>Chitinophagales</taxon>
        <taxon>Chitinophagaceae</taxon>
        <taxon>Polluticaenibacter</taxon>
    </lineage>
</organism>
<dbReference type="Gene3D" id="3.30.9.10">
    <property type="entry name" value="D-Amino Acid Oxidase, subunit A, domain 2"/>
    <property type="match status" value="1"/>
</dbReference>
<evidence type="ECO:0000313" key="6">
    <source>
        <dbReference type="EMBL" id="MDA3614495.1"/>
    </source>
</evidence>
<dbReference type="PANTHER" id="PTHR13847">
    <property type="entry name" value="SARCOSINE DEHYDROGENASE-RELATED"/>
    <property type="match status" value="1"/>
</dbReference>
<evidence type="ECO:0000313" key="7">
    <source>
        <dbReference type="Proteomes" id="UP001210231"/>
    </source>
</evidence>
<comment type="cofactor">
    <cofactor evidence="1">
        <name>FAD</name>
        <dbReference type="ChEBI" id="CHEBI:57692"/>
    </cofactor>
</comment>
<evidence type="ECO:0000256" key="3">
    <source>
        <dbReference type="ARBA" id="ARBA00022630"/>
    </source>
</evidence>
<accession>A0ABT4UJT6</accession>
<evidence type="ECO:0000259" key="5">
    <source>
        <dbReference type="Pfam" id="PF01266"/>
    </source>
</evidence>
<comment type="similarity">
    <text evidence="2">Belongs to the DadA oxidoreductase family.</text>
</comment>
<dbReference type="EMBL" id="JAQGEF010000006">
    <property type="protein sequence ID" value="MDA3614495.1"/>
    <property type="molecule type" value="Genomic_DNA"/>
</dbReference>
<sequence length="354" mass="40840">MMRFTDTLIIGSGIAGTWLGYWLDHYNHNFVVIDQYKKNAATRVASGVINPVTGRRLAKTWLDERIMHDSRQHYLDFERKFNVSVFSQIELLDFFGAEDKRAEFAKRAILHAQYLRQPSDEETSLWSTFFNYNLGLGVISPVYHIHLSDLLDTWTSYLKASDKYMNDTCTITSLRFEPNKVIFNDNITAKRVIFCDGTNGLANHFFQDKLPFVYNKGEAVIVKIKELPQHFIYKKGFTIVPWNQPGHFWIGSTYNKDFENDLPTDAFYTEVINWLNNFCKHSYEIIDHISALRPTTKERRPFVGFHPDNSLLGVFNGMGTKGVSLSPVFGKEFAGHILSGLPLHPEADVARFFR</sequence>
<evidence type="ECO:0000256" key="4">
    <source>
        <dbReference type="ARBA" id="ARBA00023002"/>
    </source>
</evidence>
<dbReference type="InterPro" id="IPR036188">
    <property type="entry name" value="FAD/NAD-bd_sf"/>
</dbReference>
<protein>
    <submittedName>
        <fullName evidence="6">FAD-dependent oxidoreductase</fullName>
    </submittedName>
</protein>
<comment type="caution">
    <text evidence="6">The sequence shown here is derived from an EMBL/GenBank/DDBJ whole genome shotgun (WGS) entry which is preliminary data.</text>
</comment>